<dbReference type="InterPro" id="IPR001752">
    <property type="entry name" value="Kinesin_motor_dom"/>
</dbReference>
<sequence>MAAGEAVVVGVRVRPFNDRENNLNAVVCIDMEGPTTRIRNIDTGDEKTFTFDESFWSHDGFEDDGTGYLRPLPNSKYADQRYVFDTFGQRVLDNAWNGFHCCLFAYGQTGAGKSYSMVGYGNNKGIVPISCEEIFRRIGQEKDPQKRYEVTVSMIEIYNEAIQDLLIDVELRPKKGLEVRESKALGIYIDGVIKRPVESYEAIETTIEEATNHRTVGSTLMNATSSRAHTVQIIEFKAVKDGSATVSMINLVDLAGSEKAGQTGATGDRLKEGSMINKSLSALGNVIEKLADRGSEKKKNVLIPYRDSKLTRLLQNALGGSSKTIMICALSPASSNHEETLSTLRYADRAKKIKNIAVPNENPQERLMRELREENEKFKKIFEAMQGGTMPSADEIKEMGLAQQEIAAMEGALAELNKSWEDKVAESREQQEAARMRRSSVNGVAALKKNLQPMMVNLNEDKTLVGRVRFSFPPGRTLIGGLGDESDSDSESGSESDSDSSTGSQPEGEKSPEEMFEDEDESPHIELGEGVARRHAVVFHDNDQNLCTIYAASEEGLKQTFVNGKSLRQLLKSQGLEEVICRQKDKPEAAGIELSHADTLVFGRHFFVFVDHMVCAPEILIASGQVDYAQAKREWQMEQLSGVHESLIVATRGGVLGVSHVMELAEKDEIIESQKAEIAELKQQMVTMKAELDRYKKMAGGRLAAGANMLGELYADELLESQMDEISKDIQKTFKDAIDQMNDVQAIFSKKALREGLSLETEVLPEPILRDPGTPRRQVRISFADELPS</sequence>
<dbReference type="InterPro" id="IPR027417">
    <property type="entry name" value="P-loop_NTPase"/>
</dbReference>
<dbReference type="PANTHER" id="PTHR47117">
    <property type="entry name" value="STAR-RELATED LIPID TRANSFER PROTEIN 9"/>
    <property type="match status" value="1"/>
</dbReference>
<keyword evidence="1 3" id="KW-0547">Nucleotide-binding</keyword>
<dbReference type="SMART" id="SM00129">
    <property type="entry name" value="KISc"/>
    <property type="match status" value="1"/>
</dbReference>
<comment type="caution">
    <text evidence="8">The sequence shown here is derived from an EMBL/GenBank/DDBJ whole genome shotgun (WGS) entry which is preliminary data.</text>
</comment>
<dbReference type="PROSITE" id="PS00411">
    <property type="entry name" value="KINESIN_MOTOR_1"/>
    <property type="match status" value="1"/>
</dbReference>
<dbReference type="Gene3D" id="3.40.850.10">
    <property type="entry name" value="Kinesin motor domain"/>
    <property type="match status" value="1"/>
</dbReference>
<dbReference type="SUPFAM" id="SSF52540">
    <property type="entry name" value="P-loop containing nucleoside triphosphate hydrolases"/>
    <property type="match status" value="1"/>
</dbReference>
<name>A0ABP0QG87_9DINO</name>
<feature type="binding site" evidence="3">
    <location>
        <begin position="107"/>
        <end position="114"/>
    </location>
    <ligand>
        <name>ATP</name>
        <dbReference type="ChEBI" id="CHEBI:30616"/>
    </ligand>
</feature>
<evidence type="ECO:0000256" key="5">
    <source>
        <dbReference type="SAM" id="Coils"/>
    </source>
</evidence>
<accession>A0ABP0QG87</accession>
<feature type="region of interest" description="Disordered" evidence="6">
    <location>
        <begin position="476"/>
        <end position="523"/>
    </location>
</feature>
<keyword evidence="2 3" id="KW-0067">ATP-binding</keyword>
<dbReference type="Proteomes" id="UP001642484">
    <property type="component" value="Unassembled WGS sequence"/>
</dbReference>
<evidence type="ECO:0000313" key="9">
    <source>
        <dbReference type="Proteomes" id="UP001642484"/>
    </source>
</evidence>
<keyword evidence="4" id="KW-0493">Microtubule</keyword>
<proteinExistence type="inferred from homology"/>
<dbReference type="Pfam" id="PF00225">
    <property type="entry name" value="Kinesin"/>
    <property type="match status" value="1"/>
</dbReference>
<evidence type="ECO:0000256" key="2">
    <source>
        <dbReference type="ARBA" id="ARBA00022840"/>
    </source>
</evidence>
<dbReference type="Gene3D" id="2.60.200.20">
    <property type="match status" value="1"/>
</dbReference>
<feature type="coiled-coil region" evidence="5">
    <location>
        <begin position="399"/>
        <end position="437"/>
    </location>
</feature>
<evidence type="ECO:0000256" key="1">
    <source>
        <dbReference type="ARBA" id="ARBA00022741"/>
    </source>
</evidence>
<evidence type="ECO:0000256" key="6">
    <source>
        <dbReference type="SAM" id="MobiDB-lite"/>
    </source>
</evidence>
<keyword evidence="9" id="KW-1185">Reference proteome</keyword>
<reference evidence="8 9" key="1">
    <citation type="submission" date="2024-02" db="EMBL/GenBank/DDBJ databases">
        <authorList>
            <person name="Chen Y."/>
            <person name="Shah S."/>
            <person name="Dougan E. K."/>
            <person name="Thang M."/>
            <person name="Chan C."/>
        </authorList>
    </citation>
    <scope>NUCLEOTIDE SEQUENCE [LARGE SCALE GENOMIC DNA]</scope>
</reference>
<feature type="compositionally biased region" description="Acidic residues" evidence="6">
    <location>
        <begin position="484"/>
        <end position="498"/>
    </location>
</feature>
<dbReference type="InterPro" id="IPR036961">
    <property type="entry name" value="Kinesin_motor_dom_sf"/>
</dbReference>
<evidence type="ECO:0000313" key="8">
    <source>
        <dbReference type="EMBL" id="CAK9086974.1"/>
    </source>
</evidence>
<comment type="similarity">
    <text evidence="3 4">Belongs to the TRAFAC class myosin-kinesin ATPase superfamily. Kinesin family.</text>
</comment>
<dbReference type="EMBL" id="CAXAMN010024472">
    <property type="protein sequence ID" value="CAK9086974.1"/>
    <property type="molecule type" value="Genomic_DNA"/>
</dbReference>
<keyword evidence="3 4" id="KW-0505">Motor protein</keyword>
<evidence type="ECO:0000256" key="3">
    <source>
        <dbReference type="PROSITE-ProRule" id="PRU00283"/>
    </source>
</evidence>
<feature type="coiled-coil region" evidence="5">
    <location>
        <begin position="664"/>
        <end position="698"/>
    </location>
</feature>
<dbReference type="InterPro" id="IPR019821">
    <property type="entry name" value="Kinesin_motor_CS"/>
</dbReference>
<evidence type="ECO:0000256" key="4">
    <source>
        <dbReference type="RuleBase" id="RU000394"/>
    </source>
</evidence>
<evidence type="ECO:0000259" key="7">
    <source>
        <dbReference type="PROSITE" id="PS50067"/>
    </source>
</evidence>
<dbReference type="PROSITE" id="PS50067">
    <property type="entry name" value="KINESIN_MOTOR_2"/>
    <property type="match status" value="1"/>
</dbReference>
<protein>
    <recommendedName>
        <fullName evidence="4">Kinesin-like protein</fullName>
    </recommendedName>
</protein>
<gene>
    <name evidence="8" type="ORF">CCMP2556_LOCUS42092</name>
</gene>
<organism evidence="8 9">
    <name type="scientific">Durusdinium trenchii</name>
    <dbReference type="NCBI Taxonomy" id="1381693"/>
    <lineage>
        <taxon>Eukaryota</taxon>
        <taxon>Sar</taxon>
        <taxon>Alveolata</taxon>
        <taxon>Dinophyceae</taxon>
        <taxon>Suessiales</taxon>
        <taxon>Symbiodiniaceae</taxon>
        <taxon>Durusdinium</taxon>
    </lineage>
</organism>
<feature type="domain" description="Kinesin motor" evidence="7">
    <location>
        <begin position="6"/>
        <end position="353"/>
    </location>
</feature>
<dbReference type="PRINTS" id="PR00380">
    <property type="entry name" value="KINESINHEAVY"/>
</dbReference>
<keyword evidence="5" id="KW-0175">Coiled coil</keyword>